<keyword evidence="5 9" id="KW-0406">Ion transport</keyword>
<dbReference type="PANTHER" id="PTHR45711:SF6">
    <property type="entry name" value="CHLORIDE CHANNEL PROTEIN"/>
    <property type="match status" value="1"/>
</dbReference>
<evidence type="ECO:0000256" key="5">
    <source>
        <dbReference type="ARBA" id="ARBA00023065"/>
    </source>
</evidence>
<feature type="transmembrane region" description="Helical" evidence="9">
    <location>
        <begin position="907"/>
        <end position="928"/>
    </location>
</feature>
<dbReference type="SUPFAM" id="SSF81340">
    <property type="entry name" value="Clc chloride channel"/>
    <property type="match status" value="1"/>
</dbReference>
<dbReference type="InterPro" id="IPR000644">
    <property type="entry name" value="CBS_dom"/>
</dbReference>
<keyword evidence="7 9" id="KW-0868">Chloride</keyword>
<feature type="transmembrane region" description="Helical" evidence="9">
    <location>
        <begin position="668"/>
        <end position="688"/>
    </location>
</feature>
<feature type="compositionally biased region" description="Polar residues" evidence="10">
    <location>
        <begin position="328"/>
        <end position="337"/>
    </location>
</feature>
<dbReference type="GeneID" id="87808053"/>
<feature type="compositionally biased region" description="Low complexity" evidence="10">
    <location>
        <begin position="92"/>
        <end position="104"/>
    </location>
</feature>
<gene>
    <name evidence="12" type="primary">CLCN5</name>
    <name evidence="12" type="ORF">LOC62_03G004820</name>
</gene>
<sequence>MDIHSSSATPQPPGAPAPAPAPPAPTPSASSAQAPPPPPQQPGGMSSGAAGSSRAPRPPSLVSTNRTSTTSNHSRGQSSDGPSQPPSPMTYFPNPSTFTSSPNPQYLPSIQTSPSLASARLGASSMSHSSLSTDDESYAGVSTRTPRVVAGQELQSQQQQFYYPTPTPGQSWRAESVPPISMTVSPRVGGNRRSASVATNRTINPPPTSRSTNNPPSSYGATGLHLGSALGSAGLPSTVGGLDALGLGPASAIKAAAAVDPRRIASTSGIGVPGPSRANRRRGGAESPATAGFPLPNSLPHTTQSHPGTAAATPRHHRGRDREIDSHVPTSAHTYSGSGDHFTSDAPSYGRSNRAGRSSGAPPSTSRPAHKRHASVTSSLAPVAQSSAEPRSPAGSVFRRRLHTVGSSIGFGRPAQYDAGDSDYGDFDGEDEGKRANGTRVWYSSYITIDWLHDAIKESSRVRHLRHRARRSWRGSIRNAWDRFQGWLVVTLVGVITACVAFLIIRSEMALFDLKDGYCTNSWGTAKRFCCAPRAGRGHPDPSSGEEEPCGDWVEWGQLFGSVEEADPEAVFWSEPEFIVYFIVAVGLACTASALTYYLTSSATHITSKDSAFLGPDLPPSPASASQLKSPNERQPLLLEGAPEVEEPKPEPQRPVLYMAAGSGIPEIKTILSGFVIHGYLGLSTLIVKSAGLAMSVGSGLSLGKEGPFVHIASCIANIVCRLFVKYEQNEGKRREILSAACAAGVAVSFGAPIGGVLFSLEEVSTYFPPKVMWRSFWCAAVAAITLKALNPYGNGSIVLFAVTYTKEYHYWEFAVFIILGVFGGLYGAFFSRCNIWWSKHIRKGTWLSRHPIIEVALVTGLTTVVSFLNPYTRLGGTELVAKLFAECTVDKSSSLCVGKSFNIGPIVYNVGIALIIKALLTIITFGIVLPAGIFIPSLVIGACFGRMVGIWMEWIEFHHPYLPIFEVCRATGCVVPGIYAMVGAGATLAGVTRTTVSLAVIVFELTGTLNYVVPVMLAILVAKTTADAIEKRGIYELVIELKKLPYLSNKEEYLWGSALVSEVMDRDAPTLRADKPHTVRELTGKLLELVRLGYADAGFPVLVKEPAIDREGRPTSVLRVLGFLGINEVEHALTALADEPDASINLMPDDTVPMPRSSMMSIFSFRESSDGRGNPYDLSQYLDRAPITVQVHSPLELVQELFIKLGARQILVTDARGQYRGALYKKQWIAFLDELEHAER</sequence>
<dbReference type="PANTHER" id="PTHR45711">
    <property type="entry name" value="CHLORIDE CHANNEL PROTEIN"/>
    <property type="match status" value="1"/>
</dbReference>
<protein>
    <recommendedName>
        <fullName evidence="9">Chloride channel protein</fullName>
    </recommendedName>
</protein>
<dbReference type="RefSeq" id="XP_062627324.1">
    <property type="nucleotide sequence ID" value="XM_062771340.1"/>
</dbReference>
<dbReference type="InterPro" id="IPR014743">
    <property type="entry name" value="Cl-channel_core"/>
</dbReference>
<feature type="compositionally biased region" description="Low complexity" evidence="10">
    <location>
        <begin position="42"/>
        <end position="55"/>
    </location>
</feature>
<evidence type="ECO:0000313" key="12">
    <source>
        <dbReference type="EMBL" id="WOO81292.1"/>
    </source>
</evidence>
<dbReference type="Pfam" id="PF00654">
    <property type="entry name" value="Voltage_CLC"/>
    <property type="match status" value="1"/>
</dbReference>
<feature type="transmembrane region" description="Helical" evidence="9">
    <location>
        <begin position="851"/>
        <end position="869"/>
    </location>
</feature>
<dbReference type="PRINTS" id="PR00762">
    <property type="entry name" value="CLCHANNEL"/>
</dbReference>
<dbReference type="PROSITE" id="PS51371">
    <property type="entry name" value="CBS"/>
    <property type="match status" value="1"/>
</dbReference>
<feature type="transmembrane region" description="Helical" evidence="9">
    <location>
        <begin position="934"/>
        <end position="956"/>
    </location>
</feature>
<dbReference type="InterPro" id="IPR001807">
    <property type="entry name" value="ClC"/>
</dbReference>
<feature type="compositionally biased region" description="Polar residues" evidence="10">
    <location>
        <begin position="106"/>
        <end position="116"/>
    </location>
</feature>
<dbReference type="CDD" id="cd03684">
    <property type="entry name" value="ClC_3_like"/>
    <property type="match status" value="1"/>
</dbReference>
<keyword evidence="8" id="KW-0129">CBS domain</keyword>
<dbReference type="GO" id="GO:0005769">
    <property type="term" value="C:early endosome"/>
    <property type="evidence" value="ECO:0007669"/>
    <property type="project" value="TreeGrafter"/>
</dbReference>
<feature type="transmembrane region" description="Helical" evidence="9">
    <location>
        <begin position="772"/>
        <end position="790"/>
    </location>
</feature>
<dbReference type="Proteomes" id="UP000827549">
    <property type="component" value="Chromosome 3"/>
</dbReference>
<feature type="domain" description="CBS" evidence="11">
    <location>
        <begin position="1183"/>
        <end position="1240"/>
    </location>
</feature>
<evidence type="ECO:0000256" key="1">
    <source>
        <dbReference type="ARBA" id="ARBA00004141"/>
    </source>
</evidence>
<dbReference type="SUPFAM" id="SSF54631">
    <property type="entry name" value="CBS-domain pair"/>
    <property type="match status" value="1"/>
</dbReference>
<proteinExistence type="inferred from homology"/>
<evidence type="ECO:0000256" key="6">
    <source>
        <dbReference type="ARBA" id="ARBA00023136"/>
    </source>
</evidence>
<keyword evidence="2 9" id="KW-0813">Transport</keyword>
<feature type="transmembrane region" description="Helical" evidence="9">
    <location>
        <begin position="997"/>
        <end position="1023"/>
    </location>
</feature>
<evidence type="ECO:0000256" key="3">
    <source>
        <dbReference type="ARBA" id="ARBA00022692"/>
    </source>
</evidence>
<evidence type="ECO:0000256" key="10">
    <source>
        <dbReference type="SAM" id="MobiDB-lite"/>
    </source>
</evidence>
<feature type="compositionally biased region" description="Low complexity" evidence="10">
    <location>
        <begin position="209"/>
        <end position="221"/>
    </location>
</feature>
<evidence type="ECO:0000313" key="13">
    <source>
        <dbReference type="Proteomes" id="UP000827549"/>
    </source>
</evidence>
<dbReference type="Gene3D" id="1.10.3080.10">
    <property type="entry name" value="Clc chloride channel"/>
    <property type="match status" value="1"/>
</dbReference>
<feature type="transmembrane region" description="Helical" evidence="9">
    <location>
        <begin position="578"/>
        <end position="599"/>
    </location>
</feature>
<dbReference type="GO" id="GO:0005886">
    <property type="term" value="C:plasma membrane"/>
    <property type="evidence" value="ECO:0007669"/>
    <property type="project" value="TreeGrafter"/>
</dbReference>
<evidence type="ECO:0000256" key="2">
    <source>
        <dbReference type="ARBA" id="ARBA00022448"/>
    </source>
</evidence>
<feature type="region of interest" description="Disordered" evidence="10">
    <location>
        <begin position="1"/>
        <end position="221"/>
    </location>
</feature>
<feature type="transmembrane region" description="Helical" evidence="9">
    <location>
        <begin position="484"/>
        <end position="505"/>
    </location>
</feature>
<evidence type="ECO:0000259" key="11">
    <source>
        <dbReference type="PROSITE" id="PS51371"/>
    </source>
</evidence>
<evidence type="ECO:0000256" key="7">
    <source>
        <dbReference type="ARBA" id="ARBA00023214"/>
    </source>
</evidence>
<feature type="transmembrane region" description="Helical" evidence="9">
    <location>
        <begin position="737"/>
        <end position="760"/>
    </location>
</feature>
<reference evidence="12" key="1">
    <citation type="submission" date="2023-10" db="EMBL/GenBank/DDBJ databases">
        <authorList>
            <person name="Noh H."/>
        </authorList>
    </citation>
    <scope>NUCLEOTIDE SEQUENCE</scope>
    <source>
        <strain evidence="12">DUCC4014</strain>
    </source>
</reference>
<evidence type="ECO:0000256" key="4">
    <source>
        <dbReference type="ARBA" id="ARBA00022989"/>
    </source>
</evidence>
<keyword evidence="3 9" id="KW-0812">Transmembrane</keyword>
<feature type="compositionally biased region" description="Low complexity" evidence="10">
    <location>
        <begin position="118"/>
        <end position="132"/>
    </location>
</feature>
<keyword evidence="13" id="KW-1185">Reference proteome</keyword>
<keyword evidence="4 9" id="KW-1133">Transmembrane helix</keyword>
<organism evidence="12 13">
    <name type="scientific">Vanrija pseudolonga</name>
    <dbReference type="NCBI Taxonomy" id="143232"/>
    <lineage>
        <taxon>Eukaryota</taxon>
        <taxon>Fungi</taxon>
        <taxon>Dikarya</taxon>
        <taxon>Basidiomycota</taxon>
        <taxon>Agaricomycotina</taxon>
        <taxon>Tremellomycetes</taxon>
        <taxon>Trichosporonales</taxon>
        <taxon>Trichosporonaceae</taxon>
        <taxon>Vanrija</taxon>
    </lineage>
</organism>
<evidence type="ECO:0000256" key="9">
    <source>
        <dbReference type="RuleBase" id="RU361221"/>
    </source>
</evidence>
<comment type="subcellular location">
    <subcellularLocation>
        <location evidence="1 9">Membrane</location>
        <topology evidence="1 9">Multi-pass membrane protein</topology>
    </subcellularLocation>
</comment>
<evidence type="ECO:0000256" key="8">
    <source>
        <dbReference type="PROSITE-ProRule" id="PRU00703"/>
    </source>
</evidence>
<feature type="compositionally biased region" description="Polar residues" evidence="10">
    <location>
        <begin position="375"/>
        <end position="389"/>
    </location>
</feature>
<dbReference type="EMBL" id="CP086716">
    <property type="protein sequence ID" value="WOO81292.1"/>
    <property type="molecule type" value="Genomic_DNA"/>
</dbReference>
<feature type="transmembrane region" description="Helical" evidence="9">
    <location>
        <begin position="968"/>
        <end position="991"/>
    </location>
</feature>
<dbReference type="FunFam" id="1.10.3080.10:FF:000013">
    <property type="entry name" value="Voltage-gated chloride channel (ClcA)"/>
    <property type="match status" value="1"/>
</dbReference>
<feature type="region of interest" description="Disordered" evidence="10">
    <location>
        <begin position="265"/>
        <end position="399"/>
    </location>
</feature>
<keyword evidence="6 9" id="KW-0472">Membrane</keyword>
<dbReference type="InterPro" id="IPR046342">
    <property type="entry name" value="CBS_dom_sf"/>
</dbReference>
<name>A0AAF0Y7E2_9TREE</name>
<feature type="compositionally biased region" description="Low complexity" evidence="10">
    <location>
        <begin position="63"/>
        <end position="82"/>
    </location>
</feature>
<feature type="transmembrane region" description="Helical" evidence="9">
    <location>
        <begin position="811"/>
        <end position="831"/>
    </location>
</feature>
<dbReference type="AlphaFoldDB" id="A0AAF0Y7E2"/>
<comment type="similarity">
    <text evidence="9">Belongs to the chloride channel (TC 2.A.49) family.</text>
</comment>
<accession>A0AAF0Y7E2</accession>
<dbReference type="GO" id="GO:0005794">
    <property type="term" value="C:Golgi apparatus"/>
    <property type="evidence" value="ECO:0007669"/>
    <property type="project" value="TreeGrafter"/>
</dbReference>
<feature type="compositionally biased region" description="Pro residues" evidence="10">
    <location>
        <begin position="10"/>
        <end position="26"/>
    </location>
</feature>
<feature type="transmembrane region" description="Helical" evidence="9">
    <location>
        <begin position="708"/>
        <end position="725"/>
    </location>
</feature>
<dbReference type="GO" id="GO:0005247">
    <property type="term" value="F:voltage-gated chloride channel activity"/>
    <property type="evidence" value="ECO:0007669"/>
    <property type="project" value="TreeGrafter"/>
</dbReference>